<evidence type="ECO:0000256" key="1">
    <source>
        <dbReference type="SAM" id="MobiDB-lite"/>
    </source>
</evidence>
<gene>
    <name evidence="2" type="ORF">IWX46DRAFT_130238</name>
</gene>
<name>A0ABR1MP60_9PEZI</name>
<evidence type="ECO:0008006" key="4">
    <source>
        <dbReference type="Google" id="ProtNLM"/>
    </source>
</evidence>
<accession>A0ABR1MP60</accession>
<dbReference type="EMBL" id="JBBPDW010000002">
    <property type="protein sequence ID" value="KAK7555482.1"/>
    <property type="molecule type" value="Genomic_DNA"/>
</dbReference>
<evidence type="ECO:0000313" key="2">
    <source>
        <dbReference type="EMBL" id="KAK7555482.1"/>
    </source>
</evidence>
<organism evidence="2 3">
    <name type="scientific">Phyllosticta citricarpa</name>
    <dbReference type="NCBI Taxonomy" id="55181"/>
    <lineage>
        <taxon>Eukaryota</taxon>
        <taxon>Fungi</taxon>
        <taxon>Dikarya</taxon>
        <taxon>Ascomycota</taxon>
        <taxon>Pezizomycotina</taxon>
        <taxon>Dothideomycetes</taxon>
        <taxon>Dothideomycetes incertae sedis</taxon>
        <taxon>Botryosphaeriales</taxon>
        <taxon>Phyllostictaceae</taxon>
        <taxon>Phyllosticta</taxon>
    </lineage>
</organism>
<sequence>MEWMLLAYRCLFESTSLQLTASHGCQSQARHPLPAQTKRTPSQAGRHRNQPIRATQKLLSGAVRLRCFLSNVRWS</sequence>
<keyword evidence="3" id="KW-1185">Reference proteome</keyword>
<evidence type="ECO:0000313" key="3">
    <source>
        <dbReference type="Proteomes" id="UP001365128"/>
    </source>
</evidence>
<feature type="region of interest" description="Disordered" evidence="1">
    <location>
        <begin position="23"/>
        <end position="50"/>
    </location>
</feature>
<proteinExistence type="predicted"/>
<dbReference type="Proteomes" id="UP001365128">
    <property type="component" value="Unassembled WGS sequence"/>
</dbReference>
<comment type="caution">
    <text evidence="2">The sequence shown here is derived from an EMBL/GenBank/DDBJ whole genome shotgun (WGS) entry which is preliminary data.</text>
</comment>
<protein>
    <recommendedName>
        <fullName evidence="4">Secreted protein</fullName>
    </recommendedName>
</protein>
<reference evidence="2 3" key="1">
    <citation type="submission" date="2024-04" db="EMBL/GenBank/DDBJ databases">
        <title>Phyllosticta paracitricarpa is synonymous to the EU quarantine fungus P. citricarpa based on phylogenomic analyses.</title>
        <authorList>
            <consortium name="Lawrence Berkeley National Laboratory"/>
            <person name="Van Ingen-Buijs V.A."/>
            <person name="Van Westerhoven A.C."/>
            <person name="Haridas S."/>
            <person name="Skiadas P."/>
            <person name="Martin F."/>
            <person name="Groenewald J.Z."/>
            <person name="Crous P.W."/>
            <person name="Seidl M.F."/>
        </authorList>
    </citation>
    <scope>NUCLEOTIDE SEQUENCE [LARGE SCALE GENOMIC DNA]</scope>
    <source>
        <strain evidence="2 3">CBS 122670</strain>
    </source>
</reference>